<evidence type="ECO:0000256" key="1">
    <source>
        <dbReference type="SAM" id="MobiDB-lite"/>
    </source>
</evidence>
<name>A0A512AH49_9SPHN</name>
<evidence type="ECO:0000313" key="2">
    <source>
        <dbReference type="EMBL" id="GEN99037.1"/>
    </source>
</evidence>
<proteinExistence type="predicted"/>
<organism evidence="2 3">
    <name type="scientific">Novosphingobium sediminis</name>
    <dbReference type="NCBI Taxonomy" id="707214"/>
    <lineage>
        <taxon>Bacteria</taxon>
        <taxon>Pseudomonadati</taxon>
        <taxon>Pseudomonadota</taxon>
        <taxon>Alphaproteobacteria</taxon>
        <taxon>Sphingomonadales</taxon>
        <taxon>Sphingomonadaceae</taxon>
        <taxon>Novosphingobium</taxon>
    </lineage>
</organism>
<dbReference type="EMBL" id="BJYR01000006">
    <property type="protein sequence ID" value="GEN99037.1"/>
    <property type="molecule type" value="Genomic_DNA"/>
</dbReference>
<feature type="compositionally biased region" description="Basic and acidic residues" evidence="1">
    <location>
        <begin position="21"/>
        <end position="32"/>
    </location>
</feature>
<comment type="caution">
    <text evidence="2">The sequence shown here is derived from an EMBL/GenBank/DDBJ whole genome shotgun (WGS) entry which is preliminary data.</text>
</comment>
<dbReference type="Proteomes" id="UP000321464">
    <property type="component" value="Unassembled WGS sequence"/>
</dbReference>
<evidence type="ECO:0000313" key="3">
    <source>
        <dbReference type="Proteomes" id="UP000321464"/>
    </source>
</evidence>
<dbReference type="AlphaFoldDB" id="A0A512AH49"/>
<protein>
    <submittedName>
        <fullName evidence="2">Uncharacterized protein</fullName>
    </submittedName>
</protein>
<feature type="region of interest" description="Disordered" evidence="1">
    <location>
        <begin position="1"/>
        <end position="38"/>
    </location>
</feature>
<keyword evidence="3" id="KW-1185">Reference proteome</keyword>
<accession>A0A512AH49</accession>
<reference evidence="2 3" key="1">
    <citation type="submission" date="2019-07" db="EMBL/GenBank/DDBJ databases">
        <title>Whole genome shotgun sequence of Novosphingobium sediminis NBRC 106119.</title>
        <authorList>
            <person name="Hosoyama A."/>
            <person name="Uohara A."/>
            <person name="Ohji S."/>
            <person name="Ichikawa N."/>
        </authorList>
    </citation>
    <scope>NUCLEOTIDE SEQUENCE [LARGE SCALE GENOMIC DNA]</scope>
    <source>
        <strain evidence="2 3">NBRC 106119</strain>
    </source>
</reference>
<sequence length="115" mass="12296">MARAADIAGAGKQMKKAHPPLRRERPRKHEPLPHAGGVRVGRSICRAFRKPARTLIALWPSSRREGSEGIHIIGQADIPLDRNPAATETAGVVLRHGCDSRGNKKGSHCGMGGGL</sequence>
<gene>
    <name evidence="2" type="ORF">NSE01_08700</name>
</gene>